<dbReference type="PANTHER" id="PTHR46482:SF9">
    <property type="entry name" value="5'-ADENYLYLSULFATE REDUCTASE 1, CHLOROPLASTIC"/>
    <property type="match status" value="1"/>
</dbReference>
<evidence type="ECO:0000256" key="4">
    <source>
        <dbReference type="ARBA" id="ARBA00023002"/>
    </source>
</evidence>
<comment type="function">
    <text evidence="7 14">Catalyzes the formation of sulfite from adenosine 5'-phosphosulfate (APS) using thioredoxin as an electron donor.</text>
</comment>
<evidence type="ECO:0000313" key="17">
    <source>
        <dbReference type="Proteomes" id="UP001604335"/>
    </source>
</evidence>
<name>A0ABW7C7A7_9CYAN</name>
<proteinExistence type="inferred from homology"/>
<feature type="binding site" evidence="14">
    <location>
        <position position="211"/>
    </location>
    <ligand>
        <name>[4Fe-4S] cluster</name>
        <dbReference type="ChEBI" id="CHEBI:49883"/>
    </ligand>
</feature>
<keyword evidence="5 14" id="KW-0408">Iron</keyword>
<evidence type="ECO:0000256" key="9">
    <source>
        <dbReference type="ARBA" id="ARBA00024386"/>
    </source>
</evidence>
<dbReference type="InterPro" id="IPR002500">
    <property type="entry name" value="PAPS_reduct_dom"/>
</dbReference>
<dbReference type="NCBIfam" id="TIGR02055">
    <property type="entry name" value="APS_reductase"/>
    <property type="match status" value="1"/>
</dbReference>
<dbReference type="RefSeq" id="WP_393011099.1">
    <property type="nucleotide sequence ID" value="NZ_JAZAQF010000028.1"/>
</dbReference>
<keyword evidence="3 14" id="KW-0479">Metal-binding</keyword>
<keyword evidence="6 14" id="KW-0411">Iron-sulfur</keyword>
<reference evidence="17" key="1">
    <citation type="journal article" date="2024" name="Algal Res.">
        <title>Biochemical, toxicological and genomic investigation of a high-biomass producing Limnothrix strain isolated from Italian shallow drinking water reservoir.</title>
        <authorList>
            <person name="Simonazzi M."/>
            <person name="Shishido T.K."/>
            <person name="Delbaje E."/>
            <person name="Wahlsten M."/>
            <person name="Fewer D.P."/>
            <person name="Sivonen K."/>
            <person name="Pezzolesi L."/>
            <person name="Pistocchi R."/>
        </authorList>
    </citation>
    <scope>NUCLEOTIDE SEQUENCE [LARGE SCALE GENOMIC DNA]</scope>
    <source>
        <strain evidence="17">LRLZ20PSL1</strain>
    </source>
</reference>
<dbReference type="EMBL" id="JAZAQF010000028">
    <property type="protein sequence ID" value="MFG3817061.1"/>
    <property type="molecule type" value="Genomic_DNA"/>
</dbReference>
<sequence>MTSLTAPAIDINSLAQELENESPQKILDRALSLYDNMAISFSGAEDVVLIDMAHRLGKPFQVFTLDTGRLHAETYQLLDRVRQRYNISIDVMFPDAAAVEALVNAKGLFSFYEDGHKECCGIRKVAPLRRKLATLDAWITGQRKDQNPATRDSVPIVQVDGGFSTPDHQLVKFNPLANWSSSDVWMYIRAYEVPYNALHEKGFISIGCEPCTRPVLPNQHEREGRWWWEDAGKKECGLHAVNLNEQK</sequence>
<comment type="pathway">
    <text evidence="8 14">Sulfur metabolism; hydrogen sulfide biosynthesis; sulfite from sulfate.</text>
</comment>
<evidence type="ECO:0000256" key="1">
    <source>
        <dbReference type="ARBA" id="ARBA00009732"/>
    </source>
</evidence>
<comment type="similarity">
    <text evidence="1 14">Belongs to the PAPS reductase family. CysH subfamily.</text>
</comment>
<feature type="binding site" evidence="14">
    <location>
        <position position="208"/>
    </location>
    <ligand>
        <name>[4Fe-4S] cluster</name>
        <dbReference type="ChEBI" id="CHEBI:49883"/>
    </ligand>
</feature>
<evidence type="ECO:0000256" key="13">
    <source>
        <dbReference type="ARBA" id="ARBA00048441"/>
    </source>
</evidence>
<evidence type="ECO:0000256" key="14">
    <source>
        <dbReference type="HAMAP-Rule" id="MF_00063"/>
    </source>
</evidence>
<dbReference type="InterPro" id="IPR014729">
    <property type="entry name" value="Rossmann-like_a/b/a_fold"/>
</dbReference>
<dbReference type="EC" id="1.8.4.10" evidence="9 14"/>
<gene>
    <name evidence="14" type="primary">cysH</name>
    <name evidence="16" type="ORF">VPK24_05390</name>
</gene>
<dbReference type="Proteomes" id="UP001604335">
    <property type="component" value="Unassembled WGS sequence"/>
</dbReference>
<dbReference type="HAMAP" id="MF_00063">
    <property type="entry name" value="CysH"/>
    <property type="match status" value="1"/>
</dbReference>
<evidence type="ECO:0000256" key="2">
    <source>
        <dbReference type="ARBA" id="ARBA00022490"/>
    </source>
</evidence>
<evidence type="ECO:0000256" key="8">
    <source>
        <dbReference type="ARBA" id="ARBA00024327"/>
    </source>
</evidence>
<organism evidence="16 17">
    <name type="scientific">Limnothrix redekei LRLZ20PSL1</name>
    <dbReference type="NCBI Taxonomy" id="3112953"/>
    <lineage>
        <taxon>Bacteria</taxon>
        <taxon>Bacillati</taxon>
        <taxon>Cyanobacteriota</taxon>
        <taxon>Cyanophyceae</taxon>
        <taxon>Pseudanabaenales</taxon>
        <taxon>Pseudanabaenaceae</taxon>
        <taxon>Limnothrix</taxon>
    </lineage>
</organism>
<comment type="subcellular location">
    <subcellularLocation>
        <location evidence="14">Cytoplasm</location>
    </subcellularLocation>
</comment>
<comment type="catalytic activity">
    <reaction evidence="13 14">
        <text>[thioredoxin]-disulfide + sulfite + AMP + 2 H(+) = adenosine 5'-phosphosulfate + [thioredoxin]-dithiol</text>
        <dbReference type="Rhea" id="RHEA:21976"/>
        <dbReference type="Rhea" id="RHEA-COMP:10698"/>
        <dbReference type="Rhea" id="RHEA-COMP:10700"/>
        <dbReference type="ChEBI" id="CHEBI:15378"/>
        <dbReference type="ChEBI" id="CHEBI:17359"/>
        <dbReference type="ChEBI" id="CHEBI:29950"/>
        <dbReference type="ChEBI" id="CHEBI:50058"/>
        <dbReference type="ChEBI" id="CHEBI:58243"/>
        <dbReference type="ChEBI" id="CHEBI:456215"/>
        <dbReference type="EC" id="1.8.4.10"/>
    </reaction>
</comment>
<dbReference type="NCBIfam" id="NF002537">
    <property type="entry name" value="PRK02090.1"/>
    <property type="match status" value="1"/>
</dbReference>
<dbReference type="GO" id="GO:0004604">
    <property type="term" value="F:phosphoadenylyl-sulfate reductase (thioredoxin) activity"/>
    <property type="evidence" value="ECO:0007669"/>
    <property type="project" value="UniProtKB-EC"/>
</dbReference>
<evidence type="ECO:0000256" key="5">
    <source>
        <dbReference type="ARBA" id="ARBA00023004"/>
    </source>
</evidence>
<dbReference type="SUPFAM" id="SSF52402">
    <property type="entry name" value="Adenine nucleotide alpha hydrolases-like"/>
    <property type="match status" value="1"/>
</dbReference>
<evidence type="ECO:0000256" key="12">
    <source>
        <dbReference type="ARBA" id="ARBA00032041"/>
    </source>
</evidence>
<evidence type="ECO:0000313" key="16">
    <source>
        <dbReference type="EMBL" id="MFG3817061.1"/>
    </source>
</evidence>
<dbReference type="Pfam" id="PF01507">
    <property type="entry name" value="PAPS_reduct"/>
    <property type="match status" value="1"/>
</dbReference>
<evidence type="ECO:0000259" key="15">
    <source>
        <dbReference type="Pfam" id="PF01507"/>
    </source>
</evidence>
<feature type="binding site" evidence="14">
    <location>
        <position position="119"/>
    </location>
    <ligand>
        <name>[4Fe-4S] cluster</name>
        <dbReference type="ChEBI" id="CHEBI:49883"/>
    </ligand>
</feature>
<evidence type="ECO:0000256" key="3">
    <source>
        <dbReference type="ARBA" id="ARBA00022723"/>
    </source>
</evidence>
<evidence type="ECO:0000256" key="11">
    <source>
        <dbReference type="ARBA" id="ARBA00030894"/>
    </source>
</evidence>
<evidence type="ECO:0000256" key="7">
    <source>
        <dbReference type="ARBA" id="ARBA00024298"/>
    </source>
</evidence>
<protein>
    <recommendedName>
        <fullName evidence="10 14">Adenosine 5'-phosphosulfate reductase</fullName>
        <shortName evidence="14">APS reductase</shortName>
        <ecNumber evidence="9 14">1.8.4.10</ecNumber>
    </recommendedName>
    <alternativeName>
        <fullName evidence="12 14">5'-adenylylsulfate reductase</fullName>
    </alternativeName>
    <alternativeName>
        <fullName evidence="11 14">Thioredoxin-dependent 5'-adenylylsulfate reductase</fullName>
    </alternativeName>
</protein>
<dbReference type="Gene3D" id="3.40.50.620">
    <property type="entry name" value="HUPs"/>
    <property type="match status" value="1"/>
</dbReference>
<accession>A0ABW7C7A7</accession>
<dbReference type="CDD" id="cd23945">
    <property type="entry name" value="PAPS_reductase"/>
    <property type="match status" value="1"/>
</dbReference>
<keyword evidence="2 14" id="KW-0963">Cytoplasm</keyword>
<comment type="cofactor">
    <cofactor evidence="14">
        <name>[4Fe-4S] cluster</name>
        <dbReference type="ChEBI" id="CHEBI:49883"/>
    </cofactor>
    <text evidence="14">Binds 1 [4Fe-4S] cluster per subunit.</text>
</comment>
<feature type="domain" description="Phosphoadenosine phosphosulphate reductase" evidence="15">
    <location>
        <begin position="37"/>
        <end position="214"/>
    </location>
</feature>
<dbReference type="PIRSF" id="PIRSF000857">
    <property type="entry name" value="PAPS_reductase"/>
    <property type="match status" value="1"/>
</dbReference>
<comment type="caution">
    <text evidence="16">The sequence shown here is derived from an EMBL/GenBank/DDBJ whole genome shotgun (WGS) entry which is preliminary data.</text>
</comment>
<dbReference type="InterPro" id="IPR011798">
    <property type="entry name" value="APS_reductase"/>
</dbReference>
<evidence type="ECO:0000256" key="6">
    <source>
        <dbReference type="ARBA" id="ARBA00023014"/>
    </source>
</evidence>
<evidence type="ECO:0000256" key="10">
    <source>
        <dbReference type="ARBA" id="ARBA00029514"/>
    </source>
</evidence>
<dbReference type="InterPro" id="IPR004511">
    <property type="entry name" value="PAPS/APS_Rdtase"/>
</dbReference>
<feature type="binding site" evidence="14">
    <location>
        <position position="120"/>
    </location>
    <ligand>
        <name>[4Fe-4S] cluster</name>
        <dbReference type="ChEBI" id="CHEBI:49883"/>
    </ligand>
</feature>
<keyword evidence="4 14" id="KW-0560">Oxidoreductase</keyword>
<keyword evidence="17" id="KW-1185">Reference proteome</keyword>
<feature type="active site" description="Nucleophile; cysteine thiosulfonate intermediate" evidence="14">
    <location>
        <position position="236"/>
    </location>
</feature>
<dbReference type="PANTHER" id="PTHR46482">
    <property type="entry name" value="5'-ADENYLYLSULFATE REDUCTASE 3, CHLOROPLASTIC"/>
    <property type="match status" value="1"/>
</dbReference>